<evidence type="ECO:0000256" key="1">
    <source>
        <dbReference type="SAM" id="Phobius"/>
    </source>
</evidence>
<comment type="caution">
    <text evidence="2">The sequence shown here is derived from an EMBL/GenBank/DDBJ whole genome shotgun (WGS) entry which is preliminary data.</text>
</comment>
<evidence type="ECO:0008006" key="4">
    <source>
        <dbReference type="Google" id="ProtNLM"/>
    </source>
</evidence>
<evidence type="ECO:0000313" key="2">
    <source>
        <dbReference type="EMBL" id="MBF9219828.1"/>
    </source>
</evidence>
<accession>A0ABS0HYQ3</accession>
<gene>
    <name evidence="2" type="ORF">I2H31_01820</name>
</gene>
<keyword evidence="3" id="KW-1185">Reference proteome</keyword>
<protein>
    <recommendedName>
        <fullName evidence="4">DUF998 domain-containing protein</fullName>
    </recommendedName>
</protein>
<proteinExistence type="predicted"/>
<name>A0ABS0HYQ3_9BACT</name>
<dbReference type="EMBL" id="JADQDM010000001">
    <property type="protein sequence ID" value="MBF9219828.1"/>
    <property type="molecule type" value="Genomic_DNA"/>
</dbReference>
<keyword evidence="1" id="KW-1133">Transmembrane helix</keyword>
<feature type="transmembrane region" description="Helical" evidence="1">
    <location>
        <begin position="157"/>
        <end position="177"/>
    </location>
</feature>
<organism evidence="2 3">
    <name type="scientific">Hymenobacter ruricola</name>
    <dbReference type="NCBI Taxonomy" id="2791023"/>
    <lineage>
        <taxon>Bacteria</taxon>
        <taxon>Pseudomonadati</taxon>
        <taxon>Bacteroidota</taxon>
        <taxon>Cytophagia</taxon>
        <taxon>Cytophagales</taxon>
        <taxon>Hymenobacteraceae</taxon>
        <taxon>Hymenobacter</taxon>
    </lineage>
</organism>
<feature type="transmembrane region" description="Helical" evidence="1">
    <location>
        <begin position="104"/>
        <end position="121"/>
    </location>
</feature>
<sequence>MKISNKVLGVLGMAAAPFLGLETHFFIKAGMHNTSLTGTCDLIYMLGWAGSIVALLRLRAAGDTKVGRAVLYAQLGCLAMACIWNAWVIVAPNSEGSVFRFFDAFWPISNVFMLATGAAVARARRLRGWARWVPLGVGCWFPFTMLLGLAFGRSEVVLYGMTGYSVVAWFCLGLVVFRLPVPRPSTVHAPALPVQEAEYALGAGQA</sequence>
<evidence type="ECO:0000313" key="3">
    <source>
        <dbReference type="Proteomes" id="UP000618931"/>
    </source>
</evidence>
<dbReference type="RefSeq" id="WP_196291294.1">
    <property type="nucleotide sequence ID" value="NZ_JADQDM010000001.1"/>
</dbReference>
<keyword evidence="1" id="KW-0472">Membrane</keyword>
<dbReference type="Proteomes" id="UP000618931">
    <property type="component" value="Unassembled WGS sequence"/>
</dbReference>
<feature type="transmembrane region" description="Helical" evidence="1">
    <location>
        <begin position="36"/>
        <end position="58"/>
    </location>
</feature>
<feature type="transmembrane region" description="Helical" evidence="1">
    <location>
        <begin position="70"/>
        <end position="92"/>
    </location>
</feature>
<keyword evidence="1" id="KW-0812">Transmembrane</keyword>
<reference evidence="2 3" key="1">
    <citation type="submission" date="2020-11" db="EMBL/GenBank/DDBJ databases">
        <authorList>
            <person name="Kim M.K."/>
        </authorList>
    </citation>
    <scope>NUCLEOTIDE SEQUENCE [LARGE SCALE GENOMIC DNA]</scope>
    <source>
        <strain evidence="2 3">BT662</strain>
    </source>
</reference>
<feature type="transmembrane region" description="Helical" evidence="1">
    <location>
        <begin position="133"/>
        <end position="151"/>
    </location>
</feature>